<dbReference type="CDD" id="cd00609">
    <property type="entry name" value="AAT_like"/>
    <property type="match status" value="1"/>
</dbReference>
<feature type="domain" description="Aminotransferase class I/classII large" evidence="8">
    <location>
        <begin position="38"/>
        <end position="386"/>
    </location>
</feature>
<dbReference type="AlphaFoldDB" id="A0A175RD91"/>
<dbReference type="NCBIfam" id="NF005732">
    <property type="entry name" value="PRK07550.1"/>
    <property type="match status" value="1"/>
</dbReference>
<accession>A0A175RD91</accession>
<dbReference type="EMBL" id="LDPZ01000005">
    <property type="protein sequence ID" value="KTQ97966.1"/>
    <property type="molecule type" value="Genomic_DNA"/>
</dbReference>
<gene>
    <name evidence="9" type="ORF">NS226_02310</name>
</gene>
<comment type="similarity">
    <text evidence="2 7">Belongs to the class-I pyridoxal-phosphate-dependent aminotransferase family.</text>
</comment>
<dbReference type="PROSITE" id="PS00105">
    <property type="entry name" value="AA_TRANSFER_CLASS_1"/>
    <property type="match status" value="1"/>
</dbReference>
<dbReference type="InterPro" id="IPR004838">
    <property type="entry name" value="NHTrfase_class1_PyrdxlP-BS"/>
</dbReference>
<protein>
    <recommendedName>
        <fullName evidence="7">Aminotransferase</fullName>
        <ecNumber evidence="7">2.6.1.-</ecNumber>
    </recommendedName>
</protein>
<evidence type="ECO:0000256" key="6">
    <source>
        <dbReference type="ARBA" id="ARBA00049185"/>
    </source>
</evidence>
<evidence type="ECO:0000313" key="10">
    <source>
        <dbReference type="Proteomes" id="UP000078272"/>
    </source>
</evidence>
<evidence type="ECO:0000313" key="9">
    <source>
        <dbReference type="EMBL" id="KTQ97966.1"/>
    </source>
</evidence>
<evidence type="ECO:0000256" key="7">
    <source>
        <dbReference type="RuleBase" id="RU000481"/>
    </source>
</evidence>
<dbReference type="EC" id="2.6.1.-" evidence="7"/>
<evidence type="ECO:0000256" key="3">
    <source>
        <dbReference type="ARBA" id="ARBA00022576"/>
    </source>
</evidence>
<keyword evidence="5" id="KW-0663">Pyridoxal phosphate</keyword>
<dbReference type="PATRIC" id="fig|401562.3.peg.3594"/>
<comment type="catalytic activity">
    <reaction evidence="6">
        <text>L-aspartate + 2-oxoglutarate = oxaloacetate + L-glutamate</text>
        <dbReference type="Rhea" id="RHEA:21824"/>
        <dbReference type="ChEBI" id="CHEBI:16452"/>
        <dbReference type="ChEBI" id="CHEBI:16810"/>
        <dbReference type="ChEBI" id="CHEBI:29985"/>
        <dbReference type="ChEBI" id="CHEBI:29991"/>
        <dbReference type="EC" id="2.6.1.1"/>
    </reaction>
</comment>
<evidence type="ECO:0000256" key="4">
    <source>
        <dbReference type="ARBA" id="ARBA00022679"/>
    </source>
</evidence>
<keyword evidence="3 7" id="KW-0032">Aminotransferase</keyword>
<dbReference type="GO" id="GO:0030170">
    <property type="term" value="F:pyridoxal phosphate binding"/>
    <property type="evidence" value="ECO:0007669"/>
    <property type="project" value="InterPro"/>
</dbReference>
<evidence type="ECO:0000256" key="2">
    <source>
        <dbReference type="ARBA" id="ARBA00007441"/>
    </source>
</evidence>
<organism evidence="9 10">
    <name type="scientific">Aureimonas ureilytica</name>
    <dbReference type="NCBI Taxonomy" id="401562"/>
    <lineage>
        <taxon>Bacteria</taxon>
        <taxon>Pseudomonadati</taxon>
        <taxon>Pseudomonadota</taxon>
        <taxon>Alphaproteobacteria</taxon>
        <taxon>Hyphomicrobiales</taxon>
        <taxon>Aurantimonadaceae</taxon>
        <taxon>Aureimonas</taxon>
    </lineage>
</organism>
<dbReference type="InterPro" id="IPR050596">
    <property type="entry name" value="AspAT/PAT-like"/>
</dbReference>
<comment type="caution">
    <text evidence="9">The sequence shown here is derived from an EMBL/GenBank/DDBJ whole genome shotgun (WGS) entry which is preliminary data.</text>
</comment>
<dbReference type="InterPro" id="IPR015424">
    <property type="entry name" value="PyrdxlP-dep_Trfase"/>
</dbReference>
<dbReference type="GO" id="GO:0004069">
    <property type="term" value="F:L-aspartate:2-oxoglutarate aminotransferase activity"/>
    <property type="evidence" value="ECO:0007669"/>
    <property type="project" value="UniProtKB-EC"/>
</dbReference>
<dbReference type="PANTHER" id="PTHR46383">
    <property type="entry name" value="ASPARTATE AMINOTRANSFERASE"/>
    <property type="match status" value="1"/>
</dbReference>
<dbReference type="Proteomes" id="UP000078272">
    <property type="component" value="Unassembled WGS sequence"/>
</dbReference>
<dbReference type="Gene3D" id="3.40.640.10">
    <property type="entry name" value="Type I PLP-dependent aspartate aminotransferase-like (Major domain)"/>
    <property type="match status" value="1"/>
</dbReference>
<dbReference type="InterPro" id="IPR015421">
    <property type="entry name" value="PyrdxlP-dep_Trfase_major"/>
</dbReference>
<dbReference type="Pfam" id="PF00155">
    <property type="entry name" value="Aminotran_1_2"/>
    <property type="match status" value="1"/>
</dbReference>
<reference evidence="9 10" key="1">
    <citation type="journal article" date="2016" name="Front. Microbiol.">
        <title>Genomic Resource of Rice Seed Associated Bacteria.</title>
        <authorList>
            <person name="Midha S."/>
            <person name="Bansal K."/>
            <person name="Sharma S."/>
            <person name="Kumar N."/>
            <person name="Patil P.P."/>
            <person name="Chaudhry V."/>
            <person name="Patil P.B."/>
        </authorList>
    </citation>
    <scope>NUCLEOTIDE SEQUENCE [LARGE SCALE GENOMIC DNA]</scope>
    <source>
        <strain evidence="9 10">NS226</strain>
    </source>
</reference>
<dbReference type="GO" id="GO:0006520">
    <property type="term" value="P:amino acid metabolic process"/>
    <property type="evidence" value="ECO:0007669"/>
    <property type="project" value="InterPro"/>
</dbReference>
<dbReference type="OrthoDB" id="9766084at2"/>
<name>A0A175RD91_9HYPH</name>
<comment type="cofactor">
    <cofactor evidence="1 7">
        <name>pyridoxal 5'-phosphate</name>
        <dbReference type="ChEBI" id="CHEBI:597326"/>
    </cofactor>
</comment>
<dbReference type="STRING" id="401562.NS365_15480"/>
<sequence length="400" mass="43245">MKAPLPQPNPLARAVLPPPIPVAKGWLAAYDGSRGPIVDLSQAVPGDPPPEALSRRLAQEGAEAGAARYGPILGDDALRTAYAQDCSHFYRARIEPGDVAITAGCNQAFFVAAMAVAKPGDSVLLPVPWYFNHQMTLELLGIEPRALETRAENGFVPDVEAAEARIDATTRAIVLVSPNNPTGAIYPPETIAAFLDLCLRRGLYLILDETYRDFVGGTAPHALFAEPDWRDHLIGLYSFSKSFAIPGYRLGAMTAGPALLSAAETILDCMQICAPRPAQVALAPAMAETADWRAEKTRAVLDKADAFRRAMAKRPDWPIRQIGAYFCFVEHPFPDRTDVEVAKALAARLGLLVLPGSFFGPGQERFLRVAFANVDVAGLERFADRLALINTLFSRNEVAA</sequence>
<evidence type="ECO:0000256" key="1">
    <source>
        <dbReference type="ARBA" id="ARBA00001933"/>
    </source>
</evidence>
<evidence type="ECO:0000256" key="5">
    <source>
        <dbReference type="ARBA" id="ARBA00022898"/>
    </source>
</evidence>
<evidence type="ECO:0000259" key="8">
    <source>
        <dbReference type="Pfam" id="PF00155"/>
    </source>
</evidence>
<dbReference type="SUPFAM" id="SSF53383">
    <property type="entry name" value="PLP-dependent transferases"/>
    <property type="match status" value="1"/>
</dbReference>
<dbReference type="InterPro" id="IPR004839">
    <property type="entry name" value="Aminotransferase_I/II_large"/>
</dbReference>
<dbReference type="PANTHER" id="PTHR46383:SF1">
    <property type="entry name" value="ASPARTATE AMINOTRANSFERASE"/>
    <property type="match status" value="1"/>
</dbReference>
<dbReference type="RefSeq" id="WP_058633598.1">
    <property type="nucleotide sequence ID" value="NZ_LDPZ01000005.1"/>
</dbReference>
<proteinExistence type="inferred from homology"/>
<keyword evidence="4 7" id="KW-0808">Transferase</keyword>